<keyword evidence="2 4" id="KW-0378">Hydrolase</keyword>
<reference evidence="4" key="1">
    <citation type="journal article" date="2020" name="mSystems">
        <title>Genome- and Community-Level Interaction Insights into Carbon Utilization and Element Cycling Functions of Hydrothermarchaeota in Hydrothermal Sediment.</title>
        <authorList>
            <person name="Zhou Z."/>
            <person name="Liu Y."/>
            <person name="Xu W."/>
            <person name="Pan J."/>
            <person name="Luo Z.H."/>
            <person name="Li M."/>
        </authorList>
    </citation>
    <scope>NUCLEOTIDE SEQUENCE [LARGE SCALE GENOMIC DNA]</scope>
    <source>
        <strain evidence="4">SpSt-767</strain>
    </source>
</reference>
<dbReference type="Pfam" id="PF03747">
    <property type="entry name" value="ADP_ribosyl_GH"/>
    <property type="match status" value="1"/>
</dbReference>
<feature type="binding site" evidence="3">
    <location>
        <position position="91"/>
    </location>
    <ligand>
        <name>Mg(2+)</name>
        <dbReference type="ChEBI" id="CHEBI:18420"/>
        <label>1</label>
    </ligand>
</feature>
<dbReference type="AlphaFoldDB" id="A0A7V6A506"/>
<protein>
    <submittedName>
        <fullName evidence="4">ADP-ribosylglycohydrolase</fullName>
    </submittedName>
</protein>
<evidence type="ECO:0000313" key="4">
    <source>
        <dbReference type="EMBL" id="HHS30290.1"/>
    </source>
</evidence>
<keyword evidence="3" id="KW-0479">Metal-binding</keyword>
<accession>A0A7V6A506</accession>
<dbReference type="PANTHER" id="PTHR16222">
    <property type="entry name" value="ADP-RIBOSYLGLYCOHYDROLASE"/>
    <property type="match status" value="1"/>
</dbReference>
<comment type="similarity">
    <text evidence="1">Belongs to the ADP-ribosylglycohydrolase family.</text>
</comment>
<dbReference type="Gene3D" id="1.10.4080.10">
    <property type="entry name" value="ADP-ribosylation/Crystallin J1"/>
    <property type="match status" value="1"/>
</dbReference>
<name>A0A7V6A506_9BACT</name>
<feature type="binding site" evidence="3">
    <location>
        <position position="312"/>
    </location>
    <ligand>
        <name>Mg(2+)</name>
        <dbReference type="ChEBI" id="CHEBI:18420"/>
        <label>1</label>
    </ligand>
</feature>
<dbReference type="SUPFAM" id="SSF101478">
    <property type="entry name" value="ADP-ribosylglycohydrolase"/>
    <property type="match status" value="1"/>
</dbReference>
<feature type="binding site" evidence="3">
    <location>
        <position position="92"/>
    </location>
    <ligand>
        <name>Mg(2+)</name>
        <dbReference type="ChEBI" id="CHEBI:18420"/>
        <label>1</label>
    </ligand>
</feature>
<dbReference type="InterPro" id="IPR005502">
    <property type="entry name" value="Ribosyl_crysJ1"/>
</dbReference>
<sequence length="367" mass="40983">MTRNRNIFQDLMATGELRLGAGPILAVTPEPLGPDFDFNRIEGMMLGLAVGDALGNTTESWLPRERRARFGEIRDYLPNRESGERTGLPSDDTQLAFWTLEQILEDRNLVPERLAARFCQERILGIGGTVRGFIRNYRSGLPWYRCGPQSAGNGALMRIAPLIIPHLKTATPDLWVDTALAGMITHNDSGSIAACLAFVHLLWLLLHMEKEPEPEWWPRTYVEVARELEQSTYRPRGGAYPNFCGPIWQFVEKTVEAAYARGLSVLEAGEIWYSGAFLLETVPSFLYILMRHAHDPPEAIVRAVNDTKDNDTIAAIVGAAVGALHGRENLPLRWLAGLSGRTAAHDDGRVYELLAAAKRIWWQGENL</sequence>
<dbReference type="GO" id="GO:0046872">
    <property type="term" value="F:metal ion binding"/>
    <property type="evidence" value="ECO:0007669"/>
    <property type="project" value="UniProtKB-KW"/>
</dbReference>
<comment type="cofactor">
    <cofactor evidence="3">
        <name>Mg(2+)</name>
        <dbReference type="ChEBI" id="CHEBI:18420"/>
    </cofactor>
    <text evidence="3">Binds 2 magnesium ions per subunit.</text>
</comment>
<evidence type="ECO:0000256" key="1">
    <source>
        <dbReference type="ARBA" id="ARBA00010702"/>
    </source>
</evidence>
<evidence type="ECO:0000256" key="3">
    <source>
        <dbReference type="PIRSR" id="PIRSR605502-1"/>
    </source>
</evidence>
<proteinExistence type="inferred from homology"/>
<dbReference type="InterPro" id="IPR050792">
    <property type="entry name" value="ADP-ribosylglycohydrolase"/>
</dbReference>
<keyword evidence="3" id="KW-0460">Magnesium</keyword>
<dbReference type="EMBL" id="DTGR01000178">
    <property type="protein sequence ID" value="HHS30290.1"/>
    <property type="molecule type" value="Genomic_DNA"/>
</dbReference>
<dbReference type="PANTHER" id="PTHR16222:SF24">
    <property type="entry name" value="ADP-RIBOSYLHYDROLASE ARH3"/>
    <property type="match status" value="1"/>
</dbReference>
<feature type="binding site" evidence="3">
    <location>
        <position position="311"/>
    </location>
    <ligand>
        <name>Mg(2+)</name>
        <dbReference type="ChEBI" id="CHEBI:18420"/>
        <label>1</label>
    </ligand>
</feature>
<organism evidence="4">
    <name type="scientific">Desulfobacca acetoxidans</name>
    <dbReference type="NCBI Taxonomy" id="60893"/>
    <lineage>
        <taxon>Bacteria</taxon>
        <taxon>Pseudomonadati</taxon>
        <taxon>Thermodesulfobacteriota</taxon>
        <taxon>Desulfobaccia</taxon>
        <taxon>Desulfobaccales</taxon>
        <taxon>Desulfobaccaceae</taxon>
        <taxon>Desulfobacca</taxon>
    </lineage>
</organism>
<dbReference type="InterPro" id="IPR036705">
    <property type="entry name" value="Ribosyl_crysJ1_sf"/>
</dbReference>
<evidence type="ECO:0000256" key="2">
    <source>
        <dbReference type="ARBA" id="ARBA00022801"/>
    </source>
</evidence>
<comment type="caution">
    <text evidence="4">The sequence shown here is derived from an EMBL/GenBank/DDBJ whole genome shotgun (WGS) entry which is preliminary data.</text>
</comment>
<dbReference type="GO" id="GO:0016787">
    <property type="term" value="F:hydrolase activity"/>
    <property type="evidence" value="ECO:0007669"/>
    <property type="project" value="UniProtKB-KW"/>
</dbReference>
<feature type="binding site" evidence="3">
    <location>
        <position position="309"/>
    </location>
    <ligand>
        <name>Mg(2+)</name>
        <dbReference type="ChEBI" id="CHEBI:18420"/>
        <label>1</label>
    </ligand>
</feature>
<gene>
    <name evidence="4" type="ORF">ENV52_11390</name>
</gene>
<feature type="binding site" evidence="3">
    <location>
        <position position="90"/>
    </location>
    <ligand>
        <name>Mg(2+)</name>
        <dbReference type="ChEBI" id="CHEBI:18420"/>
        <label>1</label>
    </ligand>
</feature>